<dbReference type="GO" id="GO:0010277">
    <property type="term" value="F:chlorophyllide a oxygenase activity"/>
    <property type="evidence" value="ECO:0007669"/>
    <property type="project" value="InterPro"/>
</dbReference>
<sequence length="725" mass="73949">MHNPLSRQRGVDRVLAAATASAPPIEQQREGLPQPGAEADAASFTWTNQWYPVGFLVDLPRAVPIPFSLFDNRLVVWHHGGADGGGWGCMADECPHRRAPLSRGRLHRPKATAAGGPAGAAAGPEPPAVLECSYHGWQFNSAGECVKLPQMLHPDYERQQPAAPAVAAVATTSGGSCSSAAGASSTSTSSATSTNGTGTAASSGQQRQAAVRRRCGGQAYPTAVAQGMLWVWWGEPAAADESAIPLDFAEQGARAGQDWALVDVFTRDFPYDWETMVENVVDPAHVAFAHDGTGQGLDRHASPPLELQVAESGPSGFVGRFRGVRALPPPPGPASTSSGSSSSSSTGSSGSSSGSCSGAAAAPPAAFAPGAWSGLEFRAPCLVSMRFALPGKGEAGLVLYCVPLGRGRSRMVARLPRNFATGWLAGLQPRWAKHLPRMGVLDQDIDLLREQEQIMLQARLADLSGSSSSSSSVGVSGSSSSSGSDGAATESAAAAAPHRLSGDWRRGYVVPAPADRFVVAFRRWLDAGPGAARPWAAGAEAAYLAAAAAAAGGRDPLPREVVLDRYRSHVKSCSACSGALANFQRLAAAAAVAAAAAAAAAAGLAAAAVAVADVSAAALWAAPTSASAAAAAAATAVAPGPAAAVAAAAAVVLAAVAAWAKHMAQRFVYTEEGMELRLNENRWLRRLLFSGTNSFNSMVALTNRRPANGPTGANGSDGNAKPAAA</sequence>
<dbReference type="InterPro" id="IPR013626">
    <property type="entry name" value="PaO"/>
</dbReference>
<feature type="region of interest" description="Disordered" evidence="14">
    <location>
        <begin position="320"/>
        <end position="360"/>
    </location>
</feature>
<evidence type="ECO:0000256" key="11">
    <source>
        <dbReference type="ARBA" id="ARBA00023004"/>
    </source>
</evidence>
<comment type="subcellular location">
    <subcellularLocation>
        <location evidence="2">Membrane</location>
    </subcellularLocation>
    <subcellularLocation>
        <location evidence="1">Plastid</location>
        <location evidence="1">Chloroplast</location>
    </subcellularLocation>
</comment>
<dbReference type="OrthoDB" id="426882at2759"/>
<evidence type="ECO:0000256" key="15">
    <source>
        <dbReference type="SAM" id="Phobius"/>
    </source>
</evidence>
<evidence type="ECO:0000259" key="16">
    <source>
        <dbReference type="PROSITE" id="PS51296"/>
    </source>
</evidence>
<evidence type="ECO:0000256" key="3">
    <source>
        <dbReference type="ARBA" id="ARBA00022528"/>
    </source>
</evidence>
<dbReference type="PROSITE" id="PS51296">
    <property type="entry name" value="RIESKE"/>
    <property type="match status" value="1"/>
</dbReference>
<feature type="region of interest" description="Disordered" evidence="14">
    <location>
        <begin position="464"/>
        <end position="490"/>
    </location>
</feature>
<proteinExistence type="predicted"/>
<keyword evidence="11" id="KW-0408">Iron</keyword>
<comment type="caution">
    <text evidence="17">The sequence shown here is derived from an EMBL/GenBank/DDBJ whole genome shotgun (WGS) entry which is preliminary data.</text>
</comment>
<evidence type="ECO:0000313" key="17">
    <source>
        <dbReference type="EMBL" id="KAG2423821.1"/>
    </source>
</evidence>
<keyword evidence="10" id="KW-0560">Oxidoreductase</keyword>
<keyword evidence="9 15" id="KW-1133">Transmembrane helix</keyword>
<keyword evidence="3" id="KW-0150">Chloroplast</keyword>
<dbReference type="Gene3D" id="2.102.10.10">
    <property type="entry name" value="Rieske [2Fe-2S] iron-sulphur domain"/>
    <property type="match status" value="1"/>
</dbReference>
<dbReference type="Pfam" id="PF00355">
    <property type="entry name" value="Rieske"/>
    <property type="match status" value="1"/>
</dbReference>
<keyword evidence="13 15" id="KW-0472">Membrane</keyword>
<evidence type="ECO:0000256" key="6">
    <source>
        <dbReference type="ARBA" id="ARBA00022714"/>
    </source>
</evidence>
<keyword evidence="6" id="KW-0001">2Fe-2S</keyword>
<dbReference type="Proteomes" id="UP000650467">
    <property type="component" value="Unassembled WGS sequence"/>
</dbReference>
<dbReference type="SUPFAM" id="SSF55961">
    <property type="entry name" value="Bet v1-like"/>
    <property type="match status" value="1"/>
</dbReference>
<dbReference type="AlphaFoldDB" id="A0A835VSI4"/>
<protein>
    <recommendedName>
        <fullName evidence="16">Rieske domain-containing protein</fullName>
    </recommendedName>
</protein>
<keyword evidence="7" id="KW-0479">Metal-binding</keyword>
<dbReference type="Gene3D" id="3.90.380.10">
    <property type="entry name" value="Naphthalene 1,2-dioxygenase Alpha Subunit, Chain A, domain 1"/>
    <property type="match status" value="1"/>
</dbReference>
<dbReference type="PANTHER" id="PTHR21266:SF32">
    <property type="entry name" value="CHOLESTEROL 7-DESATURASE NVD"/>
    <property type="match status" value="1"/>
</dbReference>
<evidence type="ECO:0000256" key="12">
    <source>
        <dbReference type="ARBA" id="ARBA00023014"/>
    </source>
</evidence>
<dbReference type="GO" id="GO:0016020">
    <property type="term" value="C:membrane"/>
    <property type="evidence" value="ECO:0007669"/>
    <property type="project" value="UniProtKB-SubCell"/>
</dbReference>
<feature type="transmembrane region" description="Helical" evidence="15">
    <location>
        <begin position="617"/>
        <end position="636"/>
    </location>
</feature>
<feature type="domain" description="Rieske" evidence="16">
    <location>
        <begin position="50"/>
        <end position="150"/>
    </location>
</feature>
<evidence type="ECO:0000256" key="7">
    <source>
        <dbReference type="ARBA" id="ARBA00022723"/>
    </source>
</evidence>
<accession>A0A835VSI4</accession>
<keyword evidence="18" id="KW-1185">Reference proteome</keyword>
<dbReference type="PANTHER" id="PTHR21266">
    <property type="entry name" value="IRON-SULFUR DOMAIN CONTAINING PROTEIN"/>
    <property type="match status" value="1"/>
</dbReference>
<evidence type="ECO:0000313" key="18">
    <source>
        <dbReference type="Proteomes" id="UP000650467"/>
    </source>
</evidence>
<keyword evidence="8" id="KW-0809">Transit peptide</keyword>
<evidence type="ECO:0000256" key="8">
    <source>
        <dbReference type="ARBA" id="ARBA00022946"/>
    </source>
</evidence>
<keyword evidence="4" id="KW-0934">Plastid</keyword>
<evidence type="ECO:0000256" key="2">
    <source>
        <dbReference type="ARBA" id="ARBA00004370"/>
    </source>
</evidence>
<feature type="compositionally biased region" description="Low complexity" evidence="14">
    <location>
        <begin position="177"/>
        <end position="204"/>
    </location>
</feature>
<dbReference type="SUPFAM" id="SSF50022">
    <property type="entry name" value="ISP domain"/>
    <property type="match status" value="1"/>
</dbReference>
<evidence type="ECO:0000256" key="10">
    <source>
        <dbReference type="ARBA" id="ARBA00023002"/>
    </source>
</evidence>
<evidence type="ECO:0000256" key="4">
    <source>
        <dbReference type="ARBA" id="ARBA00022640"/>
    </source>
</evidence>
<evidence type="ECO:0000256" key="14">
    <source>
        <dbReference type="SAM" id="MobiDB-lite"/>
    </source>
</evidence>
<feature type="transmembrane region" description="Helical" evidence="15">
    <location>
        <begin position="586"/>
        <end position="610"/>
    </location>
</feature>
<feature type="compositionally biased region" description="Low complexity" evidence="14">
    <location>
        <begin position="334"/>
        <end position="360"/>
    </location>
</feature>
<feature type="region of interest" description="Disordered" evidence="14">
    <location>
        <begin position="20"/>
        <end position="39"/>
    </location>
</feature>
<keyword evidence="12" id="KW-0411">Iron-sulfur</keyword>
<dbReference type="GO" id="GO:0046872">
    <property type="term" value="F:metal ion binding"/>
    <property type="evidence" value="ECO:0007669"/>
    <property type="project" value="UniProtKB-KW"/>
</dbReference>
<gene>
    <name evidence="17" type="ORF">HXX76_014981</name>
</gene>
<feature type="region of interest" description="Disordered" evidence="14">
    <location>
        <begin position="177"/>
        <end position="209"/>
    </location>
</feature>
<evidence type="ECO:0000256" key="9">
    <source>
        <dbReference type="ARBA" id="ARBA00022989"/>
    </source>
</evidence>
<feature type="transmembrane region" description="Helical" evidence="15">
    <location>
        <begin position="642"/>
        <end position="660"/>
    </location>
</feature>
<dbReference type="InterPro" id="IPR017941">
    <property type="entry name" value="Rieske_2Fe-2S"/>
</dbReference>
<feature type="region of interest" description="Disordered" evidence="14">
    <location>
        <begin position="702"/>
        <end position="725"/>
    </location>
</feature>
<evidence type="ECO:0000256" key="1">
    <source>
        <dbReference type="ARBA" id="ARBA00004229"/>
    </source>
</evidence>
<dbReference type="InterPro" id="IPR050584">
    <property type="entry name" value="Cholesterol_7-desaturase"/>
</dbReference>
<organism evidence="17 18">
    <name type="scientific">Chlamydomonas incerta</name>
    <dbReference type="NCBI Taxonomy" id="51695"/>
    <lineage>
        <taxon>Eukaryota</taxon>
        <taxon>Viridiplantae</taxon>
        <taxon>Chlorophyta</taxon>
        <taxon>core chlorophytes</taxon>
        <taxon>Chlorophyceae</taxon>
        <taxon>CS clade</taxon>
        <taxon>Chlamydomonadales</taxon>
        <taxon>Chlamydomonadaceae</taxon>
        <taxon>Chlamydomonas</taxon>
    </lineage>
</organism>
<dbReference type="EMBL" id="JAEHOC010000073">
    <property type="protein sequence ID" value="KAG2423821.1"/>
    <property type="molecule type" value="Genomic_DNA"/>
</dbReference>
<dbReference type="Pfam" id="PF08417">
    <property type="entry name" value="PaO"/>
    <property type="match status" value="1"/>
</dbReference>
<dbReference type="InterPro" id="IPR036922">
    <property type="entry name" value="Rieske_2Fe-2S_sf"/>
</dbReference>
<dbReference type="GO" id="GO:0051537">
    <property type="term" value="F:2 iron, 2 sulfur cluster binding"/>
    <property type="evidence" value="ECO:0007669"/>
    <property type="project" value="UniProtKB-KW"/>
</dbReference>
<evidence type="ECO:0000256" key="13">
    <source>
        <dbReference type="ARBA" id="ARBA00023136"/>
    </source>
</evidence>
<reference evidence="17" key="1">
    <citation type="journal article" date="2020" name="bioRxiv">
        <title>Comparative genomics of Chlamydomonas.</title>
        <authorList>
            <person name="Craig R.J."/>
            <person name="Hasan A.R."/>
            <person name="Ness R.W."/>
            <person name="Keightley P.D."/>
        </authorList>
    </citation>
    <scope>NUCLEOTIDE SEQUENCE</scope>
    <source>
        <strain evidence="17">SAG 7.73</strain>
    </source>
</reference>
<evidence type="ECO:0000256" key="5">
    <source>
        <dbReference type="ARBA" id="ARBA00022692"/>
    </source>
</evidence>
<name>A0A835VSI4_CHLIN</name>
<keyword evidence="5 15" id="KW-0812">Transmembrane</keyword>
<dbReference type="GO" id="GO:0009507">
    <property type="term" value="C:chloroplast"/>
    <property type="evidence" value="ECO:0007669"/>
    <property type="project" value="UniProtKB-SubCell"/>
</dbReference>